<dbReference type="SUPFAM" id="SSF51445">
    <property type="entry name" value="(Trans)glycosidases"/>
    <property type="match status" value="1"/>
</dbReference>
<dbReference type="FunFam" id="2.60.120.260:FF:000108">
    <property type="entry name" value="Beta-galactosidase"/>
    <property type="match status" value="1"/>
</dbReference>
<evidence type="ECO:0000256" key="2">
    <source>
        <dbReference type="ARBA" id="ARBA00001913"/>
    </source>
</evidence>
<accession>A0A250E8Y2</accession>
<comment type="cofactor">
    <cofactor evidence="2">
        <name>Ca(2+)</name>
        <dbReference type="ChEBI" id="CHEBI:29108"/>
    </cofactor>
</comment>
<dbReference type="Pfam" id="PF00754">
    <property type="entry name" value="F5_F8_type_C"/>
    <property type="match status" value="1"/>
</dbReference>
<dbReference type="GO" id="GO:0030246">
    <property type="term" value="F:carbohydrate binding"/>
    <property type="evidence" value="ECO:0007669"/>
    <property type="project" value="InterPro"/>
</dbReference>
<dbReference type="PANTHER" id="PTHR46323">
    <property type="entry name" value="BETA-GALACTOSIDASE"/>
    <property type="match status" value="1"/>
</dbReference>
<dbReference type="Pfam" id="PF02929">
    <property type="entry name" value="Bgal_small_N"/>
    <property type="match status" value="1"/>
</dbReference>
<dbReference type="GO" id="GO:0005990">
    <property type="term" value="P:lactose catabolic process"/>
    <property type="evidence" value="ECO:0007669"/>
    <property type="project" value="TreeGrafter"/>
</dbReference>
<dbReference type="EMBL" id="CP022378">
    <property type="protein sequence ID" value="ATA68205.1"/>
    <property type="molecule type" value="Genomic_DNA"/>
</dbReference>
<name>A0A250E8Y2_9FLAO</name>
<evidence type="ECO:0000256" key="3">
    <source>
        <dbReference type="ARBA" id="ARBA00007401"/>
    </source>
</evidence>
<dbReference type="SUPFAM" id="SSF74650">
    <property type="entry name" value="Galactose mutarotase-like"/>
    <property type="match status" value="1"/>
</dbReference>
<dbReference type="InterPro" id="IPR013783">
    <property type="entry name" value="Ig-like_fold"/>
</dbReference>
<dbReference type="InterPro" id="IPR008979">
    <property type="entry name" value="Galactose-bd-like_sf"/>
</dbReference>
<dbReference type="Gene3D" id="2.60.40.10">
    <property type="entry name" value="Immunoglobulins"/>
    <property type="match status" value="2"/>
</dbReference>
<dbReference type="InterPro" id="IPR004199">
    <property type="entry name" value="B-gal_small/dom_5"/>
</dbReference>
<dbReference type="InterPro" id="IPR000421">
    <property type="entry name" value="FA58C"/>
</dbReference>
<dbReference type="InterPro" id="IPR006102">
    <property type="entry name" value="Ig-like_GH2"/>
</dbReference>
<evidence type="ECO:0000256" key="5">
    <source>
        <dbReference type="ARBA" id="ARBA00012756"/>
    </source>
</evidence>
<evidence type="ECO:0000256" key="6">
    <source>
        <dbReference type="ARBA" id="ARBA00022801"/>
    </source>
</evidence>
<dbReference type="RefSeq" id="WP_098028844.1">
    <property type="nucleotide sequence ID" value="NZ_CP022378.1"/>
</dbReference>
<evidence type="ECO:0000256" key="7">
    <source>
        <dbReference type="ARBA" id="ARBA00022837"/>
    </source>
</evidence>
<dbReference type="PRINTS" id="PR00132">
    <property type="entry name" value="GLHYDRLASE2"/>
</dbReference>
<keyword evidence="8" id="KW-0326">Glycosidase</keyword>
<evidence type="ECO:0000313" key="11">
    <source>
        <dbReference type="EMBL" id="ATA68205.1"/>
    </source>
</evidence>
<dbReference type="InterPro" id="IPR006104">
    <property type="entry name" value="Glyco_hydro_2_N"/>
</dbReference>
<reference evidence="11 12" key="1">
    <citation type="journal article" date="2017" name="Genome Announc.">
        <title>Twelve Complete Reference Genomes of Clinical Isolates in the Capnocytophaga Genus.</title>
        <authorList>
            <person name="Villarma A."/>
            <person name="Gulvik C.A."/>
            <person name="Rowe L.A."/>
            <person name="Sheth M."/>
            <person name="Juieng P."/>
            <person name="Nicholson A.C."/>
            <person name="Loparev V.N."/>
            <person name="McQuiston J.R."/>
        </authorList>
    </citation>
    <scope>NUCLEOTIDE SEQUENCE [LARGE SCALE GENOMIC DNA]</scope>
    <source>
        <strain evidence="11 12">G7591</strain>
    </source>
</reference>
<dbReference type="InterPro" id="IPR011013">
    <property type="entry name" value="Gal_mutarotase_sf_dom"/>
</dbReference>
<dbReference type="Pfam" id="PF16353">
    <property type="entry name" value="LacZ_4"/>
    <property type="match status" value="1"/>
</dbReference>
<dbReference type="Gene3D" id="2.60.120.260">
    <property type="entry name" value="Galactose-binding domain-like"/>
    <property type="match status" value="2"/>
</dbReference>
<dbReference type="SMART" id="SM01038">
    <property type="entry name" value="Bgal_small_N"/>
    <property type="match status" value="1"/>
</dbReference>
<keyword evidence="7" id="KW-0106">Calcium</keyword>
<dbReference type="Proteomes" id="UP000242855">
    <property type="component" value="Chromosome"/>
</dbReference>
<dbReference type="Gene3D" id="3.20.20.80">
    <property type="entry name" value="Glycosidases"/>
    <property type="match status" value="1"/>
</dbReference>
<dbReference type="SUPFAM" id="SSF49303">
    <property type="entry name" value="beta-Galactosidase/glucuronidase domain"/>
    <property type="match status" value="2"/>
</dbReference>
<dbReference type="GO" id="GO:0004565">
    <property type="term" value="F:beta-galactosidase activity"/>
    <property type="evidence" value="ECO:0007669"/>
    <property type="project" value="UniProtKB-EC"/>
</dbReference>
<dbReference type="Pfam" id="PF02837">
    <property type="entry name" value="Glyco_hydro_2_N"/>
    <property type="match status" value="1"/>
</dbReference>
<evidence type="ECO:0000256" key="9">
    <source>
        <dbReference type="ARBA" id="ARBA00032230"/>
    </source>
</evidence>
<dbReference type="InterPro" id="IPR050347">
    <property type="entry name" value="Bact_Beta-galactosidase"/>
</dbReference>
<comment type="subunit">
    <text evidence="4">Monomer.</text>
</comment>
<keyword evidence="6" id="KW-0378">Hydrolase</keyword>
<evidence type="ECO:0000256" key="4">
    <source>
        <dbReference type="ARBA" id="ARBA00011245"/>
    </source>
</evidence>
<dbReference type="SUPFAM" id="SSF49785">
    <property type="entry name" value="Galactose-binding domain-like"/>
    <property type="match status" value="2"/>
</dbReference>
<dbReference type="InterPro" id="IPR017853">
    <property type="entry name" value="GH"/>
</dbReference>
<dbReference type="InterPro" id="IPR014718">
    <property type="entry name" value="GH-type_carb-bd"/>
</dbReference>
<feature type="domain" description="F5/8 type C" evidence="10">
    <location>
        <begin position="1206"/>
        <end position="1356"/>
    </location>
</feature>
<protein>
    <recommendedName>
        <fullName evidence="5">beta-galactosidase</fullName>
        <ecNumber evidence="5">3.2.1.23</ecNumber>
    </recommendedName>
    <alternativeName>
        <fullName evidence="9">Lactase</fullName>
    </alternativeName>
</protein>
<dbReference type="InterPro" id="IPR006101">
    <property type="entry name" value="Glyco_hydro_2"/>
</dbReference>
<evidence type="ECO:0000256" key="1">
    <source>
        <dbReference type="ARBA" id="ARBA00001412"/>
    </source>
</evidence>
<dbReference type="EC" id="3.2.1.23" evidence="5"/>
<sequence length="1356" mass="154854">MIQHINKVSLIVGLVFSNFIFAQQQPLLGYAYGDQQAPTGKEWESVEELSLNKEQPKAYFFSFADKQSARKVLPKNSKYWQSLNGNWKFYWVKTPDERPKDFFKPSYDVTAWEEIPVPSNWNIYGIQKDGTLKYGVPIYVNQPVIFYHERKVDDWRKGVMRTPPTNWTTYEYRNEVGSYRREFTIPQDWKNREVFINFDGVDSFFYLWINGKYVGFSKNSRNLASFNITKYLQKGKNTVAVEVYRNSDGSFLEAQDMFRLAGIFRTVALTSVPKVQIRDLQVIPDLDKNYLNGELNISAEIRNLDKKQAKGYKIEYSLYENKLYSDENKEVGKPIFSASFDISSQKSSVIKTKFPLENLKKWSSEFPHRYVLVAQLKDAKGKVVETISTYTGFRKVEIKDTKAEDDEFGKAGRYFYVNGKTVKFKGVNRHETNPSVGHAITRQQMEDEVKLMMKANINHVRNSHYPDDPYWYYLCDKYGIYLEDEANIESHQYYYGKESLSHPKEWEKAHVARVLEMAHATVNSPSIVIWSLGNEAGPGENFVTAYNALKKFDASRPVQYERNNDIVDMGSDQYPAVSKVKLRAEGKTNEKFPFHISEYAHSMGNAVGNLVDYWEAIESSNFICGGAIWDWIDQAMYNYTKDGKRYFAYGGDFGDYPNDGQFVMNGIIFADMTPKPQYYEVKKVYQYVGVTIKDLQEVISQPLESLDGGKVKNGKIVEIFNKNYFKDLSDYEGEYAIYEDGKEIQRKKFSTDKIAPRTRKALVLANIASNLKPTSEYFLKIQFKLKEDKPWAEKGYVQAEEQFLLKSATQRPSILQIAKGEKIELSDEGNLKVLKNSNFTAKFDTKTGSIFSLQYGNESIITDGNGPQINALRAFVNNDNWFYEKWFEKGLHNLKHNATSNKVVENKNGSVSVYFTVVSQAPNAAKIHGGTSSGKNKIEELTDRKFGEKDFKFITNQIYTIYPDGSIELQSAITSNDLWLTLPRLGYVMTIPQKYENLTYYGRGKHDNYNDRKTGAFIEQFSGKVKDEFVHFPKPQDMGNHEEVRWISLTDNQGNGAIFIPNEPMSASALQYTAKDMILAGHPHELPKAKDTYLNLDIAVTGLGGNSCGQGAPLSKDRVLSGGSHITGFMIRPVRSGNIEAMVSVKVSGEIPISISRDYFGNVSINSADEFAKIVYTIDGKGKPSKYNLPIPLRKGGKVTAWFEGKPDSKVEMNFNRIENIPIRVISASSEESGEGDAQNLVDGNPNTIWHTMYSVTVAKYPHWVDFDMSEIRTIKGFTYLPYDSWSSKVKEYSFSVSTDGKNWTEIQKGTFDSSAELKRVLLEKPVKARYIRFTSLTQLYNQDFASGAEFSVLEE</sequence>
<dbReference type="PROSITE" id="PS50022">
    <property type="entry name" value="FA58C_3"/>
    <property type="match status" value="1"/>
</dbReference>
<organism evidence="11 12">
    <name type="scientific">Capnocytophaga cynodegmi</name>
    <dbReference type="NCBI Taxonomy" id="28189"/>
    <lineage>
        <taxon>Bacteria</taxon>
        <taxon>Pseudomonadati</taxon>
        <taxon>Bacteroidota</taxon>
        <taxon>Flavobacteriia</taxon>
        <taxon>Flavobacteriales</taxon>
        <taxon>Flavobacteriaceae</taxon>
        <taxon>Capnocytophaga</taxon>
    </lineage>
</organism>
<proteinExistence type="inferred from homology"/>
<evidence type="ECO:0000313" key="12">
    <source>
        <dbReference type="Proteomes" id="UP000242855"/>
    </source>
</evidence>
<dbReference type="GO" id="GO:0009341">
    <property type="term" value="C:beta-galactosidase complex"/>
    <property type="evidence" value="ECO:0007669"/>
    <property type="project" value="InterPro"/>
</dbReference>
<dbReference type="Pfam" id="PF00703">
    <property type="entry name" value="Glyco_hydro_2"/>
    <property type="match status" value="1"/>
</dbReference>
<dbReference type="Pfam" id="PF02836">
    <property type="entry name" value="Glyco_hydro_2_C"/>
    <property type="match status" value="1"/>
</dbReference>
<comment type="catalytic activity">
    <reaction evidence="1">
        <text>Hydrolysis of terminal non-reducing beta-D-galactose residues in beta-D-galactosides.</text>
        <dbReference type="EC" id="3.2.1.23"/>
    </reaction>
</comment>
<dbReference type="Gene3D" id="2.70.98.10">
    <property type="match status" value="1"/>
</dbReference>
<dbReference type="PANTHER" id="PTHR46323:SF2">
    <property type="entry name" value="BETA-GALACTOSIDASE"/>
    <property type="match status" value="1"/>
</dbReference>
<dbReference type="InterPro" id="IPR036156">
    <property type="entry name" value="Beta-gal/glucu_dom_sf"/>
</dbReference>
<dbReference type="KEGG" id="ccyn:CGC48_05915"/>
<gene>
    <name evidence="11" type="ORF">CGC48_05915</name>
</gene>
<evidence type="ECO:0000256" key="8">
    <source>
        <dbReference type="ARBA" id="ARBA00023295"/>
    </source>
</evidence>
<dbReference type="InterPro" id="IPR032312">
    <property type="entry name" value="LacZ_4"/>
</dbReference>
<comment type="similarity">
    <text evidence="3">Belongs to the glycosyl hydrolase 2 family.</text>
</comment>
<dbReference type="GeneID" id="96781330"/>
<dbReference type="InterPro" id="IPR006103">
    <property type="entry name" value="Glyco_hydro_2_cat"/>
</dbReference>
<evidence type="ECO:0000259" key="10">
    <source>
        <dbReference type="PROSITE" id="PS50022"/>
    </source>
</evidence>